<comment type="caution">
    <text evidence="2">The sequence shown here is derived from an EMBL/GenBank/DDBJ whole genome shotgun (WGS) entry which is preliminary data.</text>
</comment>
<keyword evidence="3" id="KW-1185">Reference proteome</keyword>
<dbReference type="Proteomes" id="UP001248819">
    <property type="component" value="Unassembled WGS sequence"/>
</dbReference>
<reference evidence="2 3" key="1">
    <citation type="submission" date="2023-09" db="EMBL/GenBank/DDBJ databases">
        <authorList>
            <person name="Rey-Velasco X."/>
        </authorList>
    </citation>
    <scope>NUCLEOTIDE SEQUENCE [LARGE SCALE GENOMIC DNA]</scope>
    <source>
        <strain evidence="2 3">F297</strain>
    </source>
</reference>
<organism evidence="2 3">
    <name type="scientific">Autumnicola edwardsiae</name>
    <dbReference type="NCBI Taxonomy" id="3075594"/>
    <lineage>
        <taxon>Bacteria</taxon>
        <taxon>Pseudomonadati</taxon>
        <taxon>Bacteroidota</taxon>
        <taxon>Flavobacteriia</taxon>
        <taxon>Flavobacteriales</taxon>
        <taxon>Flavobacteriaceae</taxon>
        <taxon>Autumnicola</taxon>
    </lineage>
</organism>
<feature type="signal peptide" evidence="1">
    <location>
        <begin position="1"/>
        <end position="20"/>
    </location>
</feature>
<sequence length="107" mass="12244">MKIFTIILSLYFLALNFAPCSDTVPDSDDTQLEFSQTTDADHNDSDLCSPFCQCHCCHVHTIDFELMTFEPFQDPISNMILTSFQHHGKDFHTSLFQPPRHNSVFIG</sequence>
<dbReference type="InterPro" id="IPR046601">
    <property type="entry name" value="DUF6660"/>
</dbReference>
<gene>
    <name evidence="2" type="ORF">RM529_13575</name>
</gene>
<dbReference type="RefSeq" id="WP_311485319.1">
    <property type="nucleotide sequence ID" value="NZ_JAVRHP010000087.1"/>
</dbReference>
<accession>A0ABU3CXT3</accession>
<keyword evidence="1" id="KW-0732">Signal</keyword>
<evidence type="ECO:0000256" key="1">
    <source>
        <dbReference type="SAM" id="SignalP"/>
    </source>
</evidence>
<feature type="chain" id="PRO_5047179650" evidence="1">
    <location>
        <begin position="21"/>
        <end position="107"/>
    </location>
</feature>
<dbReference type="Pfam" id="PF20365">
    <property type="entry name" value="DUF6660"/>
    <property type="match status" value="1"/>
</dbReference>
<protein>
    <submittedName>
        <fullName evidence="2">DUF6660 family protein</fullName>
    </submittedName>
</protein>
<dbReference type="EMBL" id="JAVRHP010000087">
    <property type="protein sequence ID" value="MDT0651183.1"/>
    <property type="molecule type" value="Genomic_DNA"/>
</dbReference>
<proteinExistence type="predicted"/>
<evidence type="ECO:0000313" key="2">
    <source>
        <dbReference type="EMBL" id="MDT0651183.1"/>
    </source>
</evidence>
<evidence type="ECO:0000313" key="3">
    <source>
        <dbReference type="Proteomes" id="UP001248819"/>
    </source>
</evidence>
<name>A0ABU3CXT3_9FLAO</name>